<feature type="signal peptide" evidence="3">
    <location>
        <begin position="1"/>
        <end position="22"/>
    </location>
</feature>
<evidence type="ECO:0000313" key="9">
    <source>
        <dbReference type="Proteomes" id="UP001054892"/>
    </source>
</evidence>
<evidence type="ECO:0000313" key="7">
    <source>
        <dbReference type="EMBL" id="GJN51237.1"/>
    </source>
</evidence>
<sequence>MRTPLCTLPLLLYIALESPPLAASIYRCEDAHGHVTFTQLGCPDDELVEVRERIESMQDSQALLPPAKVERITRSTRKEQAEKPREIEVVGERQDGCGNRIVGQERRQTMVRKQVRTGMTRSDVDSMLGKPDKISRTNGQTRYHYVAKKGKGRSQLVTFDEHDCVKGGR</sequence>
<dbReference type="Proteomes" id="UP001054892">
    <property type="component" value="Unassembled WGS sequence"/>
</dbReference>
<dbReference type="Gene3D" id="3.30.1450.10">
    <property type="match status" value="1"/>
</dbReference>
<evidence type="ECO:0000256" key="2">
    <source>
        <dbReference type="ARBA" id="ARBA00023136"/>
    </source>
</evidence>
<evidence type="ECO:0000256" key="1">
    <source>
        <dbReference type="ARBA" id="ARBA00022729"/>
    </source>
</evidence>
<evidence type="ECO:0008006" key="10">
    <source>
        <dbReference type="Google" id="ProtNLM"/>
    </source>
</evidence>
<dbReference type="RefSeq" id="WP_173172365.1">
    <property type="nucleotide sequence ID" value="NZ_AP023189.1"/>
</dbReference>
<evidence type="ECO:0000256" key="3">
    <source>
        <dbReference type="SAM" id="SignalP"/>
    </source>
</evidence>
<keyword evidence="9" id="KW-1185">Reference proteome</keyword>
<feature type="domain" description="Outer membrane protein assembly factor BamE" evidence="4">
    <location>
        <begin position="109"/>
        <end position="165"/>
    </location>
</feature>
<evidence type="ECO:0000259" key="4">
    <source>
        <dbReference type="Pfam" id="PF04355"/>
    </source>
</evidence>
<reference evidence="6 8" key="1">
    <citation type="submission" date="2020-05" db="EMBL/GenBank/DDBJ databases">
        <title>Characterization of novel class B3 metallo-beta-lactamase from novel Pseudomonas species.</title>
        <authorList>
            <person name="Yamada K."/>
            <person name="Aoki K."/>
            <person name="Ishii Y."/>
        </authorList>
    </citation>
    <scope>NUCLEOTIDE SEQUENCE [LARGE SCALE GENOMIC DNA]</scope>
    <source>
        <strain evidence="6 8">TUM18999</strain>
        <strain evidence="7 9">TUM20286</strain>
    </source>
</reference>
<feature type="chain" id="PRO_5026893471" description="DUF4124 domain-containing protein" evidence="3">
    <location>
        <begin position="23"/>
        <end position="169"/>
    </location>
</feature>
<dbReference type="InterPro" id="IPR037873">
    <property type="entry name" value="BamE-like"/>
</dbReference>
<keyword evidence="1 3" id="KW-0732">Signal</keyword>
<dbReference type="KEGG" id="ptw:TUM18999_42230"/>
<dbReference type="InterPro" id="IPR025392">
    <property type="entry name" value="DUF4124"/>
</dbReference>
<accession>A0A6J4E861</accession>
<evidence type="ECO:0000313" key="6">
    <source>
        <dbReference type="EMBL" id="BCG26032.1"/>
    </source>
</evidence>
<gene>
    <name evidence="6" type="ORF">TUM18999_42230</name>
    <name evidence="7" type="ORF">TUM20286_09890</name>
</gene>
<evidence type="ECO:0000259" key="5">
    <source>
        <dbReference type="Pfam" id="PF13511"/>
    </source>
</evidence>
<dbReference type="Proteomes" id="UP000509383">
    <property type="component" value="Chromosome"/>
</dbReference>
<evidence type="ECO:0000313" key="8">
    <source>
        <dbReference type="Proteomes" id="UP000509383"/>
    </source>
</evidence>
<protein>
    <recommendedName>
        <fullName evidence="10">DUF4124 domain-containing protein</fullName>
    </recommendedName>
</protein>
<organism evidence="6 8">
    <name type="scientific">Pseudomonas tohonis</name>
    <dbReference type="NCBI Taxonomy" id="2725477"/>
    <lineage>
        <taxon>Bacteria</taxon>
        <taxon>Pseudomonadati</taxon>
        <taxon>Pseudomonadota</taxon>
        <taxon>Gammaproteobacteria</taxon>
        <taxon>Pseudomonadales</taxon>
        <taxon>Pseudomonadaceae</taxon>
        <taxon>Pseudomonas</taxon>
    </lineage>
</organism>
<feature type="domain" description="DUF4124" evidence="5">
    <location>
        <begin position="18"/>
        <end position="65"/>
    </location>
</feature>
<name>A0A6J4E861_9PSED</name>
<proteinExistence type="predicted"/>
<dbReference type="InterPro" id="IPR007450">
    <property type="entry name" value="BamE_dom"/>
</dbReference>
<dbReference type="GO" id="GO:0019867">
    <property type="term" value="C:outer membrane"/>
    <property type="evidence" value="ECO:0007669"/>
    <property type="project" value="InterPro"/>
</dbReference>
<dbReference type="Pfam" id="PF04355">
    <property type="entry name" value="BamE"/>
    <property type="match status" value="1"/>
</dbReference>
<dbReference type="EMBL" id="BQKM01000001">
    <property type="protein sequence ID" value="GJN51237.1"/>
    <property type="molecule type" value="Genomic_DNA"/>
</dbReference>
<dbReference type="EMBL" id="AP023189">
    <property type="protein sequence ID" value="BCG26032.1"/>
    <property type="molecule type" value="Genomic_DNA"/>
</dbReference>
<keyword evidence="2" id="KW-0472">Membrane</keyword>
<dbReference type="AlphaFoldDB" id="A0A6J4E861"/>
<dbReference type="Pfam" id="PF13511">
    <property type="entry name" value="DUF4124"/>
    <property type="match status" value="1"/>
</dbReference>